<dbReference type="Gene3D" id="1.10.225.10">
    <property type="entry name" value="Saposin-like"/>
    <property type="match status" value="1"/>
</dbReference>
<sequence length="99" mass="11085">MKTTLVLAILACVGLTVAAQKNGIECDACKAFASEIKKFVEKQVPLEEVEKEAKALCDMLPIEQLKDFCEKHLIPEVDKLYEELDKETPEDACKLLELC</sequence>
<feature type="signal peptide" evidence="2">
    <location>
        <begin position="1"/>
        <end position="18"/>
    </location>
</feature>
<proteinExistence type="predicted"/>
<evidence type="ECO:0000256" key="2">
    <source>
        <dbReference type="SAM" id="SignalP"/>
    </source>
</evidence>
<reference evidence="4" key="1">
    <citation type="submission" date="2022-01" db="EMBL/GenBank/DDBJ databases">
        <authorList>
            <person name="King R."/>
        </authorList>
    </citation>
    <scope>NUCLEOTIDE SEQUENCE</scope>
</reference>
<name>A0A9N9T287_DIABA</name>
<dbReference type="PROSITE" id="PS50015">
    <property type="entry name" value="SAP_B"/>
    <property type="match status" value="1"/>
</dbReference>
<accession>A0A9N9T287</accession>
<dbReference type="InterPro" id="IPR008139">
    <property type="entry name" value="SaposinB_dom"/>
</dbReference>
<dbReference type="OrthoDB" id="69496at2759"/>
<protein>
    <recommendedName>
        <fullName evidence="3">Saposin B-type domain-containing protein</fullName>
    </recommendedName>
</protein>
<evidence type="ECO:0000313" key="5">
    <source>
        <dbReference type="Proteomes" id="UP001153709"/>
    </source>
</evidence>
<keyword evidence="1" id="KW-1015">Disulfide bond</keyword>
<keyword evidence="5" id="KW-1185">Reference proteome</keyword>
<dbReference type="SUPFAM" id="SSF47862">
    <property type="entry name" value="Saposin"/>
    <property type="match status" value="1"/>
</dbReference>
<dbReference type="InterPro" id="IPR011001">
    <property type="entry name" value="Saposin-like"/>
</dbReference>
<gene>
    <name evidence="4" type="ORF">DIABBA_LOCUS10057</name>
</gene>
<dbReference type="EMBL" id="OU898281">
    <property type="protein sequence ID" value="CAG9837034.1"/>
    <property type="molecule type" value="Genomic_DNA"/>
</dbReference>
<organism evidence="4 5">
    <name type="scientific">Diabrotica balteata</name>
    <name type="common">Banded cucumber beetle</name>
    <dbReference type="NCBI Taxonomy" id="107213"/>
    <lineage>
        <taxon>Eukaryota</taxon>
        <taxon>Metazoa</taxon>
        <taxon>Ecdysozoa</taxon>
        <taxon>Arthropoda</taxon>
        <taxon>Hexapoda</taxon>
        <taxon>Insecta</taxon>
        <taxon>Pterygota</taxon>
        <taxon>Neoptera</taxon>
        <taxon>Endopterygota</taxon>
        <taxon>Coleoptera</taxon>
        <taxon>Polyphaga</taxon>
        <taxon>Cucujiformia</taxon>
        <taxon>Chrysomeloidea</taxon>
        <taxon>Chrysomelidae</taxon>
        <taxon>Galerucinae</taxon>
        <taxon>Diabroticina</taxon>
        <taxon>Diabroticites</taxon>
        <taxon>Diabrotica</taxon>
    </lineage>
</organism>
<evidence type="ECO:0000256" key="1">
    <source>
        <dbReference type="ARBA" id="ARBA00023157"/>
    </source>
</evidence>
<dbReference type="SMART" id="SM00741">
    <property type="entry name" value="SapB"/>
    <property type="match status" value="1"/>
</dbReference>
<evidence type="ECO:0000313" key="4">
    <source>
        <dbReference type="EMBL" id="CAG9837034.1"/>
    </source>
</evidence>
<dbReference type="Proteomes" id="UP001153709">
    <property type="component" value="Chromosome 6"/>
</dbReference>
<dbReference type="AlphaFoldDB" id="A0A9N9T287"/>
<feature type="chain" id="PRO_5040232714" description="Saposin B-type domain-containing protein" evidence="2">
    <location>
        <begin position="19"/>
        <end position="99"/>
    </location>
</feature>
<feature type="domain" description="Saposin B-type" evidence="3">
    <location>
        <begin position="22"/>
        <end position="99"/>
    </location>
</feature>
<evidence type="ECO:0000259" key="3">
    <source>
        <dbReference type="PROSITE" id="PS50015"/>
    </source>
</evidence>
<keyword evidence="2" id="KW-0732">Signal</keyword>